<protein>
    <submittedName>
        <fullName evidence="1">Uncharacterized protein</fullName>
    </submittedName>
</protein>
<evidence type="ECO:0000313" key="1">
    <source>
        <dbReference type="EMBL" id="KAJ2810845.1"/>
    </source>
</evidence>
<organism evidence="1 2">
    <name type="scientific">Coemansia furcata</name>
    <dbReference type="NCBI Taxonomy" id="417177"/>
    <lineage>
        <taxon>Eukaryota</taxon>
        <taxon>Fungi</taxon>
        <taxon>Fungi incertae sedis</taxon>
        <taxon>Zoopagomycota</taxon>
        <taxon>Kickxellomycotina</taxon>
        <taxon>Kickxellomycetes</taxon>
        <taxon>Kickxellales</taxon>
        <taxon>Kickxellaceae</taxon>
        <taxon>Coemansia</taxon>
    </lineage>
</organism>
<name>A0ACC1LKN6_9FUNG</name>
<sequence length="292" mass="31777">MLRVQIPQMDTSIVATTIASSVSSIVESIVESMAGFKIAAPPQAKAIDLSTAIANFALLVKVFTGAITGPTTNEWWAGAERIARALMPTALEDELLALVRLHIPWRITMAAKAAEQPSLANLKERLLEEFKEERWMLEMACLLQVGELCTFCETPEVARRQALCAFKKLGKTPYIGHIIVNHLQAVYGTQVHEAHLEFAEVECSSKALVREEIETIIKLALSAEKIQVRRMKLQAGINQAEQKRASRAKATSAKKAETKAAATTPVQAQATTPPMQATSSNPGPAPKGPTRQ</sequence>
<accession>A0ACC1LKN6</accession>
<dbReference type="Proteomes" id="UP001140096">
    <property type="component" value="Unassembled WGS sequence"/>
</dbReference>
<keyword evidence="2" id="KW-1185">Reference proteome</keyword>
<comment type="caution">
    <text evidence="1">The sequence shown here is derived from an EMBL/GenBank/DDBJ whole genome shotgun (WGS) entry which is preliminary data.</text>
</comment>
<reference evidence="1" key="1">
    <citation type="submission" date="2022-07" db="EMBL/GenBank/DDBJ databases">
        <title>Phylogenomic reconstructions and comparative analyses of Kickxellomycotina fungi.</title>
        <authorList>
            <person name="Reynolds N.K."/>
            <person name="Stajich J.E."/>
            <person name="Barry K."/>
            <person name="Grigoriev I.V."/>
            <person name="Crous P."/>
            <person name="Smith M.E."/>
        </authorList>
    </citation>
    <scope>NUCLEOTIDE SEQUENCE</scope>
    <source>
        <strain evidence="1">CBS 102833</strain>
    </source>
</reference>
<evidence type="ECO:0000313" key="2">
    <source>
        <dbReference type="Proteomes" id="UP001140096"/>
    </source>
</evidence>
<proteinExistence type="predicted"/>
<dbReference type="EMBL" id="JANBUP010000598">
    <property type="protein sequence ID" value="KAJ2810845.1"/>
    <property type="molecule type" value="Genomic_DNA"/>
</dbReference>
<gene>
    <name evidence="1" type="ORF">H4S07_002434</name>
</gene>